<dbReference type="GO" id="GO:0030015">
    <property type="term" value="C:CCR4-NOT core complex"/>
    <property type="evidence" value="ECO:0007669"/>
    <property type="project" value="InterPro"/>
</dbReference>
<evidence type="ECO:0000256" key="2">
    <source>
        <dbReference type="ARBA" id="ARBA00023015"/>
    </source>
</evidence>
<dbReference type="EMBL" id="AJWJ01000616">
    <property type="protein sequence ID" value="KAF2069677.1"/>
    <property type="molecule type" value="Genomic_DNA"/>
</dbReference>
<comment type="caution">
    <text evidence="6">The sequence shown here is derived from an EMBL/GenBank/DDBJ whole genome shotgun (WGS) entry which is preliminary data.</text>
</comment>
<feature type="region of interest" description="Disordered" evidence="4">
    <location>
        <begin position="301"/>
        <end position="373"/>
    </location>
</feature>
<feature type="compositionally biased region" description="Low complexity" evidence="4">
    <location>
        <begin position="301"/>
        <end position="366"/>
    </location>
</feature>
<evidence type="ECO:0000256" key="1">
    <source>
        <dbReference type="ARBA" id="ARBA00007682"/>
    </source>
</evidence>
<comment type="similarity">
    <text evidence="1">Belongs to the CNOT2/3/5 family.</text>
</comment>
<dbReference type="Gene3D" id="2.30.30.1020">
    <property type="entry name" value="CCR4-NOT complex subunit 2/3/5, C-terminal domain"/>
    <property type="match status" value="1"/>
</dbReference>
<dbReference type="InterPro" id="IPR038635">
    <property type="entry name" value="CCR4-NOT_su2/3/5_C_sf"/>
</dbReference>
<keyword evidence="7" id="KW-1185">Reference proteome</keyword>
<feature type="compositionally biased region" description="Polar residues" evidence="4">
    <location>
        <begin position="263"/>
        <end position="272"/>
    </location>
</feature>
<dbReference type="Proteomes" id="UP000695562">
    <property type="component" value="Unassembled WGS sequence"/>
</dbReference>
<accession>A0A8J4V0U5</accession>
<feature type="compositionally biased region" description="Low complexity" evidence="4">
    <location>
        <begin position="189"/>
        <end position="253"/>
    </location>
</feature>
<reference evidence="6" key="1">
    <citation type="submission" date="2020-01" db="EMBL/GenBank/DDBJ databases">
        <title>Development of genomics and gene disruption for Polysphondylium violaceum indicates a role for the polyketide synthase stlB in stalk morphogenesis.</title>
        <authorList>
            <person name="Narita B."/>
            <person name="Kawabe Y."/>
            <person name="Kin K."/>
            <person name="Saito T."/>
            <person name="Gibbs R."/>
            <person name="Kuspa A."/>
            <person name="Muzny D."/>
            <person name="Queller D."/>
            <person name="Richards S."/>
            <person name="Strassman J."/>
            <person name="Sucgang R."/>
            <person name="Worley K."/>
            <person name="Schaap P."/>
        </authorList>
    </citation>
    <scope>NUCLEOTIDE SEQUENCE</scope>
    <source>
        <strain evidence="6">QSvi11</strain>
    </source>
</reference>
<name>A0A8J4V0U5_9MYCE</name>
<gene>
    <name evidence="6" type="ORF">CYY_009007</name>
</gene>
<organism evidence="6 7">
    <name type="scientific">Polysphondylium violaceum</name>
    <dbReference type="NCBI Taxonomy" id="133409"/>
    <lineage>
        <taxon>Eukaryota</taxon>
        <taxon>Amoebozoa</taxon>
        <taxon>Evosea</taxon>
        <taxon>Eumycetozoa</taxon>
        <taxon>Dictyostelia</taxon>
        <taxon>Dictyosteliales</taxon>
        <taxon>Dictyosteliaceae</taxon>
        <taxon>Polysphondylium</taxon>
    </lineage>
</organism>
<dbReference type="Pfam" id="PF04153">
    <property type="entry name" value="NOT2_3_5_C"/>
    <property type="match status" value="1"/>
</dbReference>
<evidence type="ECO:0000256" key="3">
    <source>
        <dbReference type="ARBA" id="ARBA00023163"/>
    </source>
</evidence>
<protein>
    <recommendedName>
        <fullName evidence="5">NOT2/NOT3/NOT5 C-terminal domain-containing protein</fullName>
    </recommendedName>
</protein>
<dbReference type="InterPro" id="IPR040168">
    <property type="entry name" value="Not2/3/5"/>
</dbReference>
<evidence type="ECO:0000313" key="7">
    <source>
        <dbReference type="Proteomes" id="UP000695562"/>
    </source>
</evidence>
<sequence>MNNQNIIRSPQRKGSLPESNKDKLQQQQQQQQQYNTGMKEQPEINDIDHDQQPNMMMNYANYANMGNYNFNIQNQMMMNQMMSRQTPHGVMVPPGVSPQTMPNRFQTPPPQTQNIHSINNQINRPNNMVPMNTMNPMNSMAVNINNMNMGNMNMMNMNANITRNSNNTINNNSSNNQQQQQQPSPPPSSTSSNNSLSRSATNSPTTQTSMNQQQQQQQSLSLSTPSTSAATQVPTNRLNGSVNNTNNNINNNNRGGVPMMPGMNSSNSQTFSYPPPATASKSLNSSKDNSTFDLNEFPMLSSSSKNIHSKSISSSGNQIINSSEDSSSNSNISSSSSNNNNNSNSNNNNSNNNNNKDTSASTNTNDQLSENTTGEKDNIKYGILGILKVIKNPDSDLSKLSIGLDLTDLGLNLSTSELYNSFGTPWIDYPIARKPEYYIPLCYSTPGLDSPTFKMNLFTYETLFYIFYSMPKDVLQIHAALELYDREWRYHKEGKIWLTKVQGTESNLTSTFEIGSFFFFDVAIWETVRRDNFFIPHDLLETKESLLAQIKDN</sequence>
<dbReference type="AlphaFoldDB" id="A0A8J4V0U5"/>
<keyword evidence="2" id="KW-0805">Transcription regulation</keyword>
<dbReference type="PANTHER" id="PTHR23326">
    <property type="entry name" value="CCR4 NOT-RELATED"/>
    <property type="match status" value="1"/>
</dbReference>
<evidence type="ECO:0000259" key="5">
    <source>
        <dbReference type="Pfam" id="PF04153"/>
    </source>
</evidence>
<dbReference type="OrthoDB" id="25391at2759"/>
<dbReference type="GO" id="GO:0006355">
    <property type="term" value="P:regulation of DNA-templated transcription"/>
    <property type="evidence" value="ECO:0007669"/>
    <property type="project" value="InterPro"/>
</dbReference>
<evidence type="ECO:0000256" key="4">
    <source>
        <dbReference type="SAM" id="MobiDB-lite"/>
    </source>
</evidence>
<feature type="compositionally biased region" description="Basic and acidic residues" evidence="4">
    <location>
        <begin position="40"/>
        <end position="51"/>
    </location>
</feature>
<feature type="compositionally biased region" description="Low complexity" evidence="4">
    <location>
        <begin position="162"/>
        <end position="182"/>
    </location>
</feature>
<feature type="domain" description="NOT2/NOT3/NOT5 C-terminal" evidence="5">
    <location>
        <begin position="420"/>
        <end position="537"/>
    </location>
</feature>
<keyword evidence="3" id="KW-0804">Transcription</keyword>
<feature type="region of interest" description="Disordered" evidence="4">
    <location>
        <begin position="1"/>
        <end position="51"/>
    </location>
</feature>
<proteinExistence type="inferred from homology"/>
<feature type="region of interest" description="Disordered" evidence="4">
    <location>
        <begin position="162"/>
        <end position="287"/>
    </location>
</feature>
<dbReference type="InterPro" id="IPR007282">
    <property type="entry name" value="NOT2/3/5_C"/>
</dbReference>
<evidence type="ECO:0000313" key="6">
    <source>
        <dbReference type="EMBL" id="KAF2069677.1"/>
    </source>
</evidence>